<reference evidence="1 2" key="1">
    <citation type="journal article" date="2010" name="Nature">
        <title>Comparative genomics reveals mobile pathogenicity chromosomes in Fusarium.</title>
        <authorList>
            <person name="Ma L.J."/>
            <person name="van der Does H.C."/>
            <person name="Borkovich K.A."/>
            <person name="Coleman J.J."/>
            <person name="Daboussi M.J."/>
            <person name="Di Pietro A."/>
            <person name="Dufresne M."/>
            <person name="Freitag M."/>
            <person name="Grabherr M."/>
            <person name="Henrissat B."/>
            <person name="Houterman P.M."/>
            <person name="Kang S."/>
            <person name="Shim W.B."/>
            <person name="Woloshuk C."/>
            <person name="Xie X."/>
            <person name="Xu J.R."/>
            <person name="Antoniw J."/>
            <person name="Baker S.E."/>
            <person name="Bluhm B.H."/>
            <person name="Breakspear A."/>
            <person name="Brown D.W."/>
            <person name="Butchko R.A."/>
            <person name="Chapman S."/>
            <person name="Coulson R."/>
            <person name="Coutinho P.M."/>
            <person name="Danchin E.G."/>
            <person name="Diener A."/>
            <person name="Gale L.R."/>
            <person name="Gardiner D.M."/>
            <person name="Goff S."/>
            <person name="Hammond-Kosack K.E."/>
            <person name="Hilburn K."/>
            <person name="Hua-Van A."/>
            <person name="Jonkers W."/>
            <person name="Kazan K."/>
            <person name="Kodira C.D."/>
            <person name="Koehrsen M."/>
            <person name="Kumar L."/>
            <person name="Lee Y.H."/>
            <person name="Li L."/>
            <person name="Manners J.M."/>
            <person name="Miranda-Saavedra D."/>
            <person name="Mukherjee M."/>
            <person name="Park G."/>
            <person name="Park J."/>
            <person name="Park S.Y."/>
            <person name="Proctor R.H."/>
            <person name="Regev A."/>
            <person name="Ruiz-Roldan M.C."/>
            <person name="Sain D."/>
            <person name="Sakthikumar S."/>
            <person name="Sykes S."/>
            <person name="Schwartz D.C."/>
            <person name="Turgeon B.G."/>
            <person name="Wapinski I."/>
            <person name="Yoder O."/>
            <person name="Young S."/>
            <person name="Zeng Q."/>
            <person name="Zhou S."/>
            <person name="Galagan J."/>
            <person name="Cuomo C.A."/>
            <person name="Kistler H.C."/>
            <person name="Rep M."/>
        </authorList>
    </citation>
    <scope>NUCLEOTIDE SEQUENCE [LARGE SCALE GENOMIC DNA]</scope>
    <source>
        <strain evidence="2">M3125 / FGSC 7600</strain>
    </source>
</reference>
<gene>
    <name evidence="1" type="ORF">FVEG_16945</name>
</gene>
<dbReference type="GO" id="GO:0008270">
    <property type="term" value="F:zinc ion binding"/>
    <property type="evidence" value="ECO:0007669"/>
    <property type="project" value="InterPro"/>
</dbReference>
<dbReference type="RefSeq" id="XP_018758383.1">
    <property type="nucleotide sequence ID" value="XM_018906181.1"/>
</dbReference>
<accession>W7N6E1</accession>
<dbReference type="GeneID" id="30073821"/>
<protein>
    <submittedName>
        <fullName evidence="1">Uncharacterized protein</fullName>
    </submittedName>
</protein>
<dbReference type="InterPro" id="IPR036864">
    <property type="entry name" value="Zn2-C6_fun-type_DNA-bd_sf"/>
</dbReference>
<keyword evidence="2" id="KW-1185">Reference proteome</keyword>
<name>W7N6E1_GIBM7</name>
<proteinExistence type="predicted"/>
<dbReference type="EMBL" id="CM000586">
    <property type="protein sequence ID" value="EWG52192.1"/>
    <property type="molecule type" value="Genomic_DNA"/>
</dbReference>
<dbReference type="VEuPathDB" id="FungiDB:FVEG_16945"/>
<sequence>MNTATACLACKKQHLKCVWGPQVPGGGTQTCLRCVSMGKVCDTAPVFRFKHSTTYVSPTAIAYHRED</sequence>
<dbReference type="GO" id="GO:0000981">
    <property type="term" value="F:DNA-binding transcription factor activity, RNA polymerase II-specific"/>
    <property type="evidence" value="ECO:0007669"/>
    <property type="project" value="InterPro"/>
</dbReference>
<organism evidence="1 2">
    <name type="scientific">Gibberella moniliformis (strain M3125 / FGSC 7600)</name>
    <name type="common">Maize ear and stalk rot fungus</name>
    <name type="synonym">Fusarium verticillioides</name>
    <dbReference type="NCBI Taxonomy" id="334819"/>
    <lineage>
        <taxon>Eukaryota</taxon>
        <taxon>Fungi</taxon>
        <taxon>Dikarya</taxon>
        <taxon>Ascomycota</taxon>
        <taxon>Pezizomycotina</taxon>
        <taxon>Sordariomycetes</taxon>
        <taxon>Hypocreomycetidae</taxon>
        <taxon>Hypocreales</taxon>
        <taxon>Nectriaceae</taxon>
        <taxon>Fusarium</taxon>
        <taxon>Fusarium fujikuroi species complex</taxon>
    </lineage>
</organism>
<dbReference type="AlphaFoldDB" id="W7N6E1"/>
<dbReference type="EMBL" id="DS022257">
    <property type="protein sequence ID" value="EWG52192.1"/>
    <property type="molecule type" value="Genomic_DNA"/>
</dbReference>
<evidence type="ECO:0000313" key="2">
    <source>
        <dbReference type="Proteomes" id="UP000009096"/>
    </source>
</evidence>
<dbReference type="Gene3D" id="4.10.240.10">
    <property type="entry name" value="Zn(2)-C6 fungal-type DNA-binding domain"/>
    <property type="match status" value="1"/>
</dbReference>
<dbReference type="KEGG" id="fvr:FVEG_16945"/>
<evidence type="ECO:0000313" key="1">
    <source>
        <dbReference type="EMBL" id="EWG52192.1"/>
    </source>
</evidence>
<dbReference type="SUPFAM" id="SSF57701">
    <property type="entry name" value="Zn2/Cys6 DNA-binding domain"/>
    <property type="match status" value="1"/>
</dbReference>
<dbReference type="STRING" id="334819.W7N6E1"/>
<dbReference type="Proteomes" id="UP000009096">
    <property type="component" value="Chromosome 9"/>
</dbReference>